<accession>C0PV21</accession>
<protein>
    <submittedName>
        <fullName evidence="1">RH60824p</fullName>
    </submittedName>
</protein>
<dbReference type="AlphaFoldDB" id="C0PV21"/>
<organism evidence="1">
    <name type="scientific">Drosophila melanogaster</name>
    <name type="common">Fruit fly</name>
    <dbReference type="NCBI Taxonomy" id="7227"/>
    <lineage>
        <taxon>Eukaryota</taxon>
        <taxon>Metazoa</taxon>
        <taxon>Ecdysozoa</taxon>
        <taxon>Arthropoda</taxon>
        <taxon>Hexapoda</taxon>
        <taxon>Insecta</taxon>
        <taxon>Pterygota</taxon>
        <taxon>Neoptera</taxon>
        <taxon>Endopterygota</taxon>
        <taxon>Diptera</taxon>
        <taxon>Brachycera</taxon>
        <taxon>Muscomorpha</taxon>
        <taxon>Ephydroidea</taxon>
        <taxon>Drosophilidae</taxon>
        <taxon>Drosophila</taxon>
        <taxon>Sophophora</taxon>
    </lineage>
</organism>
<evidence type="ECO:0000313" key="1">
    <source>
        <dbReference type="EMBL" id="ACN63499.1"/>
    </source>
</evidence>
<reference evidence="1" key="1">
    <citation type="submission" date="2009-03" db="EMBL/GenBank/DDBJ databases">
        <authorList>
            <person name="Carlson J."/>
            <person name="Booth B."/>
            <person name="Frise E."/>
            <person name="Park S."/>
            <person name="Wan K."/>
            <person name="Yu C."/>
            <person name="Celniker S."/>
        </authorList>
    </citation>
    <scope>NUCLEOTIDE SEQUENCE</scope>
    <source>
        <strain evidence="1">Berkeley</strain>
    </source>
</reference>
<name>C0PV21_DROME</name>
<dbReference type="EMBL" id="BT072877">
    <property type="protein sequence ID" value="ACN63499.1"/>
    <property type="molecule type" value="mRNA"/>
</dbReference>
<proteinExistence type="evidence at transcript level"/>
<sequence>MATATKALQNAKKKKQKKMSMYMYMKAKNQQTVADIKPNTEHTELANEEAVN</sequence>